<dbReference type="EMBL" id="CATOUU010000825">
    <property type="protein sequence ID" value="CAI9951591.1"/>
    <property type="molecule type" value="Genomic_DNA"/>
</dbReference>
<proteinExistence type="predicted"/>
<gene>
    <name evidence="3" type="ORF">HINF_LOCUS20418</name>
    <name evidence="2" type="ORF">HINF_LOCUS39236</name>
</gene>
<name>A0AA86Q6L4_9EUKA</name>
<dbReference type="AlphaFoldDB" id="A0AA86Q6L4"/>
<sequence length="768" mass="91559">MSDFNRQQEFITPKLQKIFQSTAEAYFPPQQQTIVKTHLKEVSTVESLPRVKSQVIIQKLFKENVSFDHEPPTLQQIKDPSFKRVNLQGELLQKTMGLKWQAAPERDECLEKFIEDTTCKLKKEKQKLQNTKLFEYITNTLSKYEEKQLQILEEIVMCTCEKRKLELNKVFEQERQKIYFEIKIFIQDAQNQRVDTLKQYLYKQLSRDQYRRKSRLAIEQVEDSIQQIEKLFQSLGEKYIQYLTVSTNVSTSFFTLTSISYDQLLKNISLNYNFDDIDLEYFNQSDQKTALIEYQMNSSKISKYLQELLMEQAKFENPYISYIQTALSIEYLVQESIKKINNNFKIVQNIIGFANILRNIIVIKILDENTISQTIQNNISKVIKLSNENIQTIQTILQQIQGRDDYDNSQIEQIQQLLFKEQQEQLRIQQINRVDDAIAIIKQFPSRQIKIQIEEILQTEFSKLSRLSYQEEIQVTLQPVRRMSFVEHPDHQKYCQQQYLILREIQLVDNNKKLCQLTEDLQILKQQYKQQLQLFLQRQLIVLLDCISDTQKSQVEQLLKQVQQVFLSWFNNQEIDNNSWLDYKIICYEKQVSFAHFDSRQLRNTYNKFVTQAIQHIEKLHQEQVNYQNPLVDKLLNIIEIEQQLQQILMQQMSKQAQIAVLKCIQDLRTQICIFQIDGKNLTKSYELTQAILLQQARKTYDQLYVMIDKVGNQNREQIIQQLQQYLMIEDQMIKQTPDIQLSSAPKILEEYLKERFVRLQQARILCE</sequence>
<protein>
    <submittedName>
        <fullName evidence="2">Uncharacterized protein</fullName>
    </submittedName>
</protein>
<evidence type="ECO:0000256" key="1">
    <source>
        <dbReference type="SAM" id="Coils"/>
    </source>
</evidence>
<dbReference type="EMBL" id="CAXDID020000055">
    <property type="protein sequence ID" value="CAL6006990.1"/>
    <property type="molecule type" value="Genomic_DNA"/>
</dbReference>
<organism evidence="2">
    <name type="scientific">Hexamita inflata</name>
    <dbReference type="NCBI Taxonomy" id="28002"/>
    <lineage>
        <taxon>Eukaryota</taxon>
        <taxon>Metamonada</taxon>
        <taxon>Diplomonadida</taxon>
        <taxon>Hexamitidae</taxon>
        <taxon>Hexamitinae</taxon>
        <taxon>Hexamita</taxon>
    </lineage>
</organism>
<feature type="coiled-coil region" evidence="1">
    <location>
        <begin position="211"/>
        <end position="238"/>
    </location>
</feature>
<evidence type="ECO:0000313" key="2">
    <source>
        <dbReference type="EMBL" id="CAI9951591.1"/>
    </source>
</evidence>
<keyword evidence="4" id="KW-1185">Reference proteome</keyword>
<dbReference type="Proteomes" id="UP001642409">
    <property type="component" value="Unassembled WGS sequence"/>
</dbReference>
<accession>A0AA86Q6L4</accession>
<evidence type="ECO:0000313" key="3">
    <source>
        <dbReference type="EMBL" id="CAL6006990.1"/>
    </source>
</evidence>
<comment type="caution">
    <text evidence="2">The sequence shown here is derived from an EMBL/GenBank/DDBJ whole genome shotgun (WGS) entry which is preliminary data.</text>
</comment>
<keyword evidence="1" id="KW-0175">Coiled coil</keyword>
<reference evidence="3 4" key="2">
    <citation type="submission" date="2024-07" db="EMBL/GenBank/DDBJ databases">
        <authorList>
            <person name="Akdeniz Z."/>
        </authorList>
    </citation>
    <scope>NUCLEOTIDE SEQUENCE [LARGE SCALE GENOMIC DNA]</scope>
</reference>
<evidence type="ECO:0000313" key="4">
    <source>
        <dbReference type="Proteomes" id="UP001642409"/>
    </source>
</evidence>
<reference evidence="2" key="1">
    <citation type="submission" date="2023-06" db="EMBL/GenBank/DDBJ databases">
        <authorList>
            <person name="Kurt Z."/>
        </authorList>
    </citation>
    <scope>NUCLEOTIDE SEQUENCE</scope>
</reference>